<organism evidence="15 16">
    <name type="scientific">Cladorrhinum samala</name>
    <dbReference type="NCBI Taxonomy" id="585594"/>
    <lineage>
        <taxon>Eukaryota</taxon>
        <taxon>Fungi</taxon>
        <taxon>Dikarya</taxon>
        <taxon>Ascomycota</taxon>
        <taxon>Pezizomycotina</taxon>
        <taxon>Sordariomycetes</taxon>
        <taxon>Sordariomycetidae</taxon>
        <taxon>Sordariales</taxon>
        <taxon>Podosporaceae</taxon>
        <taxon>Cladorrhinum</taxon>
    </lineage>
</organism>
<name>A0AAV9HN58_9PEZI</name>
<dbReference type="PRINTS" id="PR00911">
    <property type="entry name" value="GLHYDRLASE11"/>
</dbReference>
<evidence type="ECO:0000256" key="2">
    <source>
        <dbReference type="ARBA" id="ARBA00004851"/>
    </source>
</evidence>
<evidence type="ECO:0000256" key="6">
    <source>
        <dbReference type="ARBA" id="ARBA00022729"/>
    </source>
</evidence>
<feature type="signal peptide" evidence="13">
    <location>
        <begin position="1"/>
        <end position="25"/>
    </location>
</feature>
<comment type="pathway">
    <text evidence="2 11 12">Glycan degradation; xylan degradation.</text>
</comment>
<comment type="similarity">
    <text evidence="3 11 12">Belongs to the glycosyl hydrolase 11 (cellulase G) family.</text>
</comment>
<evidence type="ECO:0000313" key="16">
    <source>
        <dbReference type="Proteomes" id="UP001321749"/>
    </source>
</evidence>
<dbReference type="EC" id="3.2.1.8" evidence="4 11"/>
<reference evidence="15" key="2">
    <citation type="submission" date="2023-06" db="EMBL/GenBank/DDBJ databases">
        <authorList>
            <consortium name="Lawrence Berkeley National Laboratory"/>
            <person name="Mondo S.J."/>
            <person name="Hensen N."/>
            <person name="Bonometti L."/>
            <person name="Westerberg I."/>
            <person name="Brannstrom I.O."/>
            <person name="Guillou S."/>
            <person name="Cros-Aarteil S."/>
            <person name="Calhoun S."/>
            <person name="Haridas S."/>
            <person name="Kuo A."/>
            <person name="Pangilinan J."/>
            <person name="Riley R."/>
            <person name="Labutti K."/>
            <person name="Andreopoulos B."/>
            <person name="Lipzen A."/>
            <person name="Chen C."/>
            <person name="Yanf M."/>
            <person name="Daum C."/>
            <person name="Ng V."/>
            <person name="Clum A."/>
            <person name="Steindorff A."/>
            <person name="Ohm R."/>
            <person name="Martin F."/>
            <person name="Silar P."/>
            <person name="Natvig D."/>
            <person name="Lalanne C."/>
            <person name="Gautier V."/>
            <person name="Ament-Velasquez S.L."/>
            <person name="Kruys A."/>
            <person name="Hutchinson M.I."/>
            <person name="Powell A.J."/>
            <person name="Barry K."/>
            <person name="Miller A.N."/>
            <person name="Grigoriev I.V."/>
            <person name="Debuchy R."/>
            <person name="Gladieux P."/>
            <person name="Thoren M.H."/>
            <person name="Johannesson H."/>
        </authorList>
    </citation>
    <scope>NUCLEOTIDE SEQUENCE</scope>
    <source>
        <strain evidence="15">PSN324</strain>
    </source>
</reference>
<dbReference type="PANTHER" id="PTHR46828">
    <property type="entry name" value="ENDO-1,4-BETA-XYLANASE A-RELATED"/>
    <property type="match status" value="1"/>
</dbReference>
<evidence type="ECO:0000256" key="10">
    <source>
        <dbReference type="ARBA" id="ARBA00023326"/>
    </source>
</evidence>
<keyword evidence="5 11" id="KW-0858">Xylan degradation</keyword>
<evidence type="ECO:0000256" key="11">
    <source>
        <dbReference type="PROSITE-ProRule" id="PRU01097"/>
    </source>
</evidence>
<evidence type="ECO:0000256" key="4">
    <source>
        <dbReference type="ARBA" id="ARBA00012590"/>
    </source>
</evidence>
<dbReference type="PANTHER" id="PTHR46828:SF2">
    <property type="entry name" value="ENDO-1,4-BETA-XYLANASE A-RELATED"/>
    <property type="match status" value="1"/>
</dbReference>
<feature type="domain" description="GH11" evidence="14">
    <location>
        <begin position="43"/>
        <end position="233"/>
    </location>
</feature>
<sequence>MASLISRCLLPLLLSLAYLLPAVTALISPLRHRQLIEYPDDLVITPTQQGIHDGYYYTWWTDGVHNATYTNEPGGQYTVTWKRGEAGGNFIGGKGWEGGGNRTIKYSSDFQVDTDGYLAIYGYTRNPLTEWYILEYWGTYNPAVSATKMGSVSCDGGEYDIYRRKPYQQIPPGVNGPMRFYSIRREKRTGGIVTTGCHFGAWEKLQMKLGTHQYQVVAVEGYHSSGSATVRIETPP</sequence>
<dbReference type="EMBL" id="MU864999">
    <property type="protein sequence ID" value="KAK4460993.1"/>
    <property type="molecule type" value="Genomic_DNA"/>
</dbReference>
<reference evidence="15" key="1">
    <citation type="journal article" date="2023" name="Mol. Phylogenet. Evol.">
        <title>Genome-scale phylogeny and comparative genomics of the fungal order Sordariales.</title>
        <authorList>
            <person name="Hensen N."/>
            <person name="Bonometti L."/>
            <person name="Westerberg I."/>
            <person name="Brannstrom I.O."/>
            <person name="Guillou S."/>
            <person name="Cros-Aarteil S."/>
            <person name="Calhoun S."/>
            <person name="Haridas S."/>
            <person name="Kuo A."/>
            <person name="Mondo S."/>
            <person name="Pangilinan J."/>
            <person name="Riley R."/>
            <person name="LaButti K."/>
            <person name="Andreopoulos B."/>
            <person name="Lipzen A."/>
            <person name="Chen C."/>
            <person name="Yan M."/>
            <person name="Daum C."/>
            <person name="Ng V."/>
            <person name="Clum A."/>
            <person name="Steindorff A."/>
            <person name="Ohm R.A."/>
            <person name="Martin F."/>
            <person name="Silar P."/>
            <person name="Natvig D.O."/>
            <person name="Lalanne C."/>
            <person name="Gautier V."/>
            <person name="Ament-Velasquez S.L."/>
            <person name="Kruys A."/>
            <person name="Hutchinson M.I."/>
            <person name="Powell A.J."/>
            <person name="Barry K."/>
            <person name="Miller A.N."/>
            <person name="Grigoriev I.V."/>
            <person name="Debuchy R."/>
            <person name="Gladieux P."/>
            <person name="Hiltunen Thoren M."/>
            <person name="Johannesson H."/>
        </authorList>
    </citation>
    <scope>NUCLEOTIDE SEQUENCE</scope>
    <source>
        <strain evidence="15">PSN324</strain>
    </source>
</reference>
<dbReference type="PROSITE" id="PS51761">
    <property type="entry name" value="GH11_3"/>
    <property type="match status" value="1"/>
</dbReference>
<dbReference type="Proteomes" id="UP001321749">
    <property type="component" value="Unassembled WGS sequence"/>
</dbReference>
<dbReference type="Pfam" id="PF00457">
    <property type="entry name" value="Glyco_hydro_11"/>
    <property type="match status" value="1"/>
</dbReference>
<evidence type="ECO:0000256" key="7">
    <source>
        <dbReference type="ARBA" id="ARBA00022801"/>
    </source>
</evidence>
<proteinExistence type="inferred from homology"/>
<dbReference type="Gene3D" id="2.60.120.180">
    <property type="match status" value="1"/>
</dbReference>
<evidence type="ECO:0000256" key="3">
    <source>
        <dbReference type="ARBA" id="ARBA00007792"/>
    </source>
</evidence>
<evidence type="ECO:0000313" key="15">
    <source>
        <dbReference type="EMBL" id="KAK4460993.1"/>
    </source>
</evidence>
<accession>A0AAV9HN58</accession>
<dbReference type="InterPro" id="IPR033123">
    <property type="entry name" value="GH11_dom"/>
</dbReference>
<keyword evidence="8 11" id="KW-0119">Carbohydrate metabolism</keyword>
<dbReference type="AlphaFoldDB" id="A0AAV9HN58"/>
<dbReference type="SUPFAM" id="SSF49899">
    <property type="entry name" value="Concanavalin A-like lectins/glucanases"/>
    <property type="match status" value="1"/>
</dbReference>
<comment type="catalytic activity">
    <reaction evidence="1 11 12">
        <text>Endohydrolysis of (1-&gt;4)-beta-D-xylosidic linkages in xylans.</text>
        <dbReference type="EC" id="3.2.1.8"/>
    </reaction>
</comment>
<keyword evidence="16" id="KW-1185">Reference proteome</keyword>
<evidence type="ECO:0000256" key="8">
    <source>
        <dbReference type="ARBA" id="ARBA00023277"/>
    </source>
</evidence>
<keyword evidence="10 11" id="KW-0624">Polysaccharide degradation</keyword>
<evidence type="ECO:0000256" key="13">
    <source>
        <dbReference type="SAM" id="SignalP"/>
    </source>
</evidence>
<gene>
    <name evidence="15" type="ORF">QBC42DRAFT_98399</name>
</gene>
<evidence type="ECO:0000256" key="5">
    <source>
        <dbReference type="ARBA" id="ARBA00022651"/>
    </source>
</evidence>
<dbReference type="GO" id="GO:0031176">
    <property type="term" value="F:endo-1,4-beta-xylanase activity"/>
    <property type="evidence" value="ECO:0007669"/>
    <property type="project" value="UniProtKB-UniRule"/>
</dbReference>
<keyword evidence="6 13" id="KW-0732">Signal</keyword>
<feature type="active site" description="Proton donor" evidence="11">
    <location>
        <position position="220"/>
    </location>
</feature>
<dbReference type="InterPro" id="IPR013319">
    <property type="entry name" value="GH11/12"/>
</dbReference>
<evidence type="ECO:0000259" key="14">
    <source>
        <dbReference type="PROSITE" id="PS51761"/>
    </source>
</evidence>
<evidence type="ECO:0000256" key="1">
    <source>
        <dbReference type="ARBA" id="ARBA00000681"/>
    </source>
</evidence>
<keyword evidence="9 11" id="KW-0326">Glycosidase</keyword>
<comment type="caution">
    <text evidence="15">The sequence shown here is derived from an EMBL/GenBank/DDBJ whole genome shotgun (WGS) entry which is preliminary data.</text>
</comment>
<feature type="chain" id="PRO_5044024081" description="Endo-1,4-beta-xylanase" evidence="13">
    <location>
        <begin position="26"/>
        <end position="236"/>
    </location>
</feature>
<dbReference type="GO" id="GO:0045493">
    <property type="term" value="P:xylan catabolic process"/>
    <property type="evidence" value="ECO:0007669"/>
    <property type="project" value="UniProtKB-UniRule"/>
</dbReference>
<keyword evidence="7 11" id="KW-0378">Hydrolase</keyword>
<dbReference type="InterPro" id="IPR001137">
    <property type="entry name" value="Glyco_hydro_11"/>
</dbReference>
<feature type="active site" description="Nucleophile" evidence="11">
    <location>
        <position position="130"/>
    </location>
</feature>
<evidence type="ECO:0000256" key="9">
    <source>
        <dbReference type="ARBA" id="ARBA00023295"/>
    </source>
</evidence>
<dbReference type="InterPro" id="IPR013320">
    <property type="entry name" value="ConA-like_dom_sf"/>
</dbReference>
<protein>
    <recommendedName>
        <fullName evidence="4 11">Endo-1,4-beta-xylanase</fullName>
        <ecNumber evidence="4 11">3.2.1.8</ecNumber>
    </recommendedName>
</protein>
<evidence type="ECO:0000256" key="12">
    <source>
        <dbReference type="RuleBase" id="RU362015"/>
    </source>
</evidence>